<evidence type="ECO:0000259" key="5">
    <source>
        <dbReference type="Pfam" id="PF02770"/>
    </source>
</evidence>
<protein>
    <submittedName>
        <fullName evidence="7">DNA alkylation response protein</fullName>
    </submittedName>
</protein>
<dbReference type="InterPro" id="IPR052904">
    <property type="entry name" value="Acyl-CoA_dehydrogenase-like"/>
</dbReference>
<dbReference type="Pfam" id="PF02770">
    <property type="entry name" value="Acyl-CoA_dh_M"/>
    <property type="match status" value="1"/>
</dbReference>
<feature type="domain" description="Acyl-CoA oxidase/dehydrogenase middle" evidence="5">
    <location>
        <begin position="180"/>
        <end position="278"/>
    </location>
</feature>
<sequence length="547" mass="60009">MTAQTTADNQVPELVDYNLFSSDPVLRGAVLRAGAGWQEAELLRQGAEYGSEASLRMAEDADQYKPELHTHSPAGERIDYVKFHPAWHEAMRIARHNGMTNLPFVHEGKPGVWAAYGATLYMHAQIEAGSTCPSTMTKASIPVLQRNQALLEALWPKLLDTRHDPRDIPVAHKHSMTLGMGMTEKQGGSDVRTNTTAAVPVGHGPWGEEFEITGHKWFFSAPMCDAHLVLAKTAERGASCFYVPRWRPDGSKNAIHIQRLKDKVGNRSNSSSEVEFDKAWGVLLGEEGRGIPTIIEMATFTRLDNALSSAGFIRRAFAEALHYARHRVAFGKPLVQQPLMAELLADMALESQAATLLALDLAARFDSQNTLDVAWRRMLTPVAKFWNCKRAVAITAEAMEVFGGNGYVETGPMGRLFREAPVNSIWEGSGNVMCLDVLRAVSRNPDDLFVLLDYLDEHAAGEPVLQAQLQQLRAAFARAPAELEVQARRITQQLALCVQAVLMLQHASAQAAQAFIHSRFAAGWGVVVGAQSGCTDAAQLLQEVWAA</sequence>
<gene>
    <name evidence="7" type="ORF">E8K88_08850</name>
</gene>
<proteinExistence type="inferred from homology"/>
<dbReference type="PANTHER" id="PTHR42707">
    <property type="entry name" value="ACYL-COA DEHYDROGENASE"/>
    <property type="match status" value="1"/>
</dbReference>
<dbReference type="OrthoDB" id="9771038at2"/>
<evidence type="ECO:0000313" key="8">
    <source>
        <dbReference type="Proteomes" id="UP000306236"/>
    </source>
</evidence>
<dbReference type="EMBL" id="SSWX01000009">
    <property type="protein sequence ID" value="THJ33756.1"/>
    <property type="molecule type" value="Genomic_DNA"/>
</dbReference>
<reference evidence="7 8" key="1">
    <citation type="submission" date="2019-04" db="EMBL/GenBank/DDBJ databases">
        <title>Lampropedia sp YIM MLB12 draf genome.</title>
        <authorList>
            <person name="Wang Y.-X."/>
        </authorList>
    </citation>
    <scope>NUCLEOTIDE SEQUENCE [LARGE SCALE GENOMIC DNA]</scope>
    <source>
        <strain evidence="7 8">YIM MLB12</strain>
    </source>
</reference>
<comment type="similarity">
    <text evidence="1">Belongs to the acyl-CoA dehydrogenase family.</text>
</comment>
<dbReference type="RefSeq" id="WP_136406291.1">
    <property type="nucleotide sequence ID" value="NZ_JARXRQ010000010.1"/>
</dbReference>
<accession>A0A4S5BV57</accession>
<dbReference type="InterPro" id="IPR006091">
    <property type="entry name" value="Acyl-CoA_Oxase/DH_mid-dom"/>
</dbReference>
<feature type="domain" description="Acyl-CoA dehydrogenase/oxidase C-terminal" evidence="4">
    <location>
        <begin position="288"/>
        <end position="441"/>
    </location>
</feature>
<dbReference type="InterPro" id="IPR009100">
    <property type="entry name" value="AcylCoA_DH/oxidase_NM_dom_sf"/>
</dbReference>
<keyword evidence="2" id="KW-0285">Flavoprotein</keyword>
<evidence type="ECO:0000256" key="3">
    <source>
        <dbReference type="ARBA" id="ARBA00022827"/>
    </source>
</evidence>
<evidence type="ECO:0000259" key="6">
    <source>
        <dbReference type="Pfam" id="PF18158"/>
    </source>
</evidence>
<evidence type="ECO:0000256" key="1">
    <source>
        <dbReference type="ARBA" id="ARBA00009347"/>
    </source>
</evidence>
<dbReference type="Gene3D" id="6.10.250.600">
    <property type="match status" value="1"/>
</dbReference>
<evidence type="ECO:0000256" key="2">
    <source>
        <dbReference type="ARBA" id="ARBA00022630"/>
    </source>
</evidence>
<dbReference type="PANTHER" id="PTHR42707:SF3">
    <property type="entry name" value="ACYL-COA DEHYDROGENASE AIDB-RELATED"/>
    <property type="match status" value="1"/>
</dbReference>
<name>A0A4S5BV57_9BURK</name>
<dbReference type="GO" id="GO:0003995">
    <property type="term" value="F:acyl-CoA dehydrogenase activity"/>
    <property type="evidence" value="ECO:0007669"/>
    <property type="project" value="TreeGrafter"/>
</dbReference>
<dbReference type="Gene3D" id="1.20.140.10">
    <property type="entry name" value="Butyryl-CoA Dehydrogenase, subunit A, domain 3"/>
    <property type="match status" value="1"/>
</dbReference>
<evidence type="ECO:0000259" key="4">
    <source>
        <dbReference type="Pfam" id="PF00441"/>
    </source>
</evidence>
<dbReference type="InterPro" id="IPR036250">
    <property type="entry name" value="AcylCo_DH-like_C"/>
</dbReference>
<dbReference type="Pfam" id="PF18158">
    <property type="entry name" value="AidB_N"/>
    <property type="match status" value="1"/>
</dbReference>
<feature type="domain" description="Adaptive response protein AidB N-terminal" evidence="6">
    <location>
        <begin position="9"/>
        <end position="165"/>
    </location>
</feature>
<dbReference type="Proteomes" id="UP000306236">
    <property type="component" value="Unassembled WGS sequence"/>
</dbReference>
<dbReference type="SUPFAM" id="SSF47203">
    <property type="entry name" value="Acyl-CoA dehydrogenase C-terminal domain-like"/>
    <property type="match status" value="1"/>
</dbReference>
<dbReference type="Pfam" id="PF00441">
    <property type="entry name" value="Acyl-CoA_dh_1"/>
    <property type="match status" value="1"/>
</dbReference>
<dbReference type="Gene3D" id="2.40.110.20">
    <property type="match status" value="1"/>
</dbReference>
<dbReference type="SUPFAM" id="SSF56645">
    <property type="entry name" value="Acyl-CoA dehydrogenase NM domain-like"/>
    <property type="match status" value="1"/>
</dbReference>
<keyword evidence="8" id="KW-1185">Reference proteome</keyword>
<dbReference type="InterPro" id="IPR009075">
    <property type="entry name" value="AcylCo_DH/oxidase_C"/>
</dbReference>
<evidence type="ECO:0000313" key="7">
    <source>
        <dbReference type="EMBL" id="THJ33756.1"/>
    </source>
</evidence>
<dbReference type="InterPro" id="IPR041504">
    <property type="entry name" value="AidB_N"/>
</dbReference>
<comment type="caution">
    <text evidence="7">The sequence shown here is derived from an EMBL/GenBank/DDBJ whole genome shotgun (WGS) entry which is preliminary data.</text>
</comment>
<keyword evidence="3" id="KW-0274">FAD</keyword>
<dbReference type="AlphaFoldDB" id="A0A4S5BV57"/>
<organism evidence="7 8">
    <name type="scientific">Lampropedia aestuarii</name>
    <dbReference type="NCBI Taxonomy" id="2562762"/>
    <lineage>
        <taxon>Bacteria</taxon>
        <taxon>Pseudomonadati</taxon>
        <taxon>Pseudomonadota</taxon>
        <taxon>Betaproteobacteria</taxon>
        <taxon>Burkholderiales</taxon>
        <taxon>Comamonadaceae</taxon>
        <taxon>Lampropedia</taxon>
    </lineage>
</organism>